<gene>
    <name evidence="1" type="ORF">ACK2TP_17100</name>
</gene>
<dbReference type="GO" id="GO:0016787">
    <property type="term" value="F:hydrolase activity"/>
    <property type="evidence" value="ECO:0007669"/>
    <property type="project" value="UniProtKB-KW"/>
</dbReference>
<keyword evidence="1" id="KW-0378">Hydrolase</keyword>
<accession>A0ABW9KPJ8</accession>
<dbReference type="EMBL" id="JBJYXY010000001">
    <property type="protein sequence ID" value="MFN2977492.1"/>
    <property type="molecule type" value="Genomic_DNA"/>
</dbReference>
<dbReference type="InterPro" id="IPR029058">
    <property type="entry name" value="AB_hydrolase_fold"/>
</dbReference>
<evidence type="ECO:0000313" key="1">
    <source>
        <dbReference type="EMBL" id="MFN2977492.1"/>
    </source>
</evidence>
<protein>
    <submittedName>
        <fullName evidence="1">Alpha/beta hydrolase</fullName>
    </submittedName>
</protein>
<comment type="caution">
    <text evidence="1">The sequence shown here is derived from an EMBL/GenBank/DDBJ whole genome shotgun (WGS) entry which is preliminary data.</text>
</comment>
<sequence length="301" mass="32892">MWFLSCRTSRIGGDVGPVQVTDGYLTFVDGRELLEEVRGRDVLIALHGFNVHQAGAVDHFQQWQRLMTLGANALLVGGLWPGDSAWLGALEYAFAAKAAMRSGQAFGRYLNLNFQQVRSISFVSHSLGARVALRTIQELSSAFDVRRLILMAPAVDDDCLTGEFAKTAKRIGQVTVLGSKQDKVLRLAYPLGNPISGIFARGHPYWHAALGREGPTAYPSPNNIGPGWRLPDDWKVDHSDYLPPESPFAPPYAPAPFPLPMAFPAESAGTPALPQGYDGSDGQPEHWQCGWTAGWTSFQFP</sequence>
<evidence type="ECO:0000313" key="2">
    <source>
        <dbReference type="Proteomes" id="UP001634747"/>
    </source>
</evidence>
<name>A0ABW9KPJ8_9BACT</name>
<organism evidence="1 2">
    <name type="scientific">Terriglobus aquaticus</name>
    <dbReference type="NCBI Taxonomy" id="940139"/>
    <lineage>
        <taxon>Bacteria</taxon>
        <taxon>Pseudomonadati</taxon>
        <taxon>Acidobacteriota</taxon>
        <taxon>Terriglobia</taxon>
        <taxon>Terriglobales</taxon>
        <taxon>Acidobacteriaceae</taxon>
        <taxon>Terriglobus</taxon>
    </lineage>
</organism>
<dbReference type="Proteomes" id="UP001634747">
    <property type="component" value="Unassembled WGS sequence"/>
</dbReference>
<dbReference type="RefSeq" id="WP_263414348.1">
    <property type="nucleotide sequence ID" value="NZ_BAABBH010000001.1"/>
</dbReference>
<dbReference type="Pfam" id="PF05990">
    <property type="entry name" value="DUF900"/>
    <property type="match status" value="1"/>
</dbReference>
<proteinExistence type="predicted"/>
<keyword evidence="2" id="KW-1185">Reference proteome</keyword>
<reference evidence="1 2" key="1">
    <citation type="submission" date="2024-12" db="EMBL/GenBank/DDBJ databases">
        <authorList>
            <person name="Lee Y."/>
        </authorList>
    </citation>
    <scope>NUCLEOTIDE SEQUENCE [LARGE SCALE GENOMIC DNA]</scope>
    <source>
        <strain evidence="1 2">03SUJ4</strain>
    </source>
</reference>
<dbReference type="InterPro" id="IPR010297">
    <property type="entry name" value="DUF900_hydrolase"/>
</dbReference>
<dbReference type="SUPFAM" id="SSF53474">
    <property type="entry name" value="alpha/beta-Hydrolases"/>
    <property type="match status" value="1"/>
</dbReference>
<dbReference type="Gene3D" id="3.40.50.1820">
    <property type="entry name" value="alpha/beta hydrolase"/>
    <property type="match status" value="1"/>
</dbReference>